<dbReference type="AlphaFoldDB" id="A0A699XK10"/>
<feature type="non-terminal residue" evidence="1">
    <location>
        <position position="1"/>
    </location>
</feature>
<sequence>LGGFFLHQHVGAVALLAVEVVDERVVEARHVAAGLPSARLHEDGRVDAHHVAVQLGHGFPPQALEIIFQLHAVGAVVVHG</sequence>
<comment type="caution">
    <text evidence="1">The sequence shown here is derived from an EMBL/GenBank/DDBJ whole genome shotgun (WGS) entry which is preliminary data.</text>
</comment>
<evidence type="ECO:0000313" key="1">
    <source>
        <dbReference type="EMBL" id="GFD60352.1"/>
    </source>
</evidence>
<gene>
    <name evidence="1" type="ORF">Tci_932321</name>
</gene>
<reference evidence="1" key="1">
    <citation type="journal article" date="2019" name="Sci. Rep.">
        <title>Draft genome of Tanacetum cinerariifolium, the natural source of mosquito coil.</title>
        <authorList>
            <person name="Yamashiro T."/>
            <person name="Shiraishi A."/>
            <person name="Satake H."/>
            <person name="Nakayama K."/>
        </authorList>
    </citation>
    <scope>NUCLEOTIDE SEQUENCE</scope>
</reference>
<accession>A0A699XK10</accession>
<protein>
    <submittedName>
        <fullName evidence="1">Uncharacterized protein</fullName>
    </submittedName>
</protein>
<dbReference type="EMBL" id="BKCJ011876669">
    <property type="protein sequence ID" value="GFD60352.1"/>
    <property type="molecule type" value="Genomic_DNA"/>
</dbReference>
<feature type="non-terminal residue" evidence="1">
    <location>
        <position position="80"/>
    </location>
</feature>
<organism evidence="1">
    <name type="scientific">Tanacetum cinerariifolium</name>
    <name type="common">Dalmatian daisy</name>
    <name type="synonym">Chrysanthemum cinerariifolium</name>
    <dbReference type="NCBI Taxonomy" id="118510"/>
    <lineage>
        <taxon>Eukaryota</taxon>
        <taxon>Viridiplantae</taxon>
        <taxon>Streptophyta</taxon>
        <taxon>Embryophyta</taxon>
        <taxon>Tracheophyta</taxon>
        <taxon>Spermatophyta</taxon>
        <taxon>Magnoliopsida</taxon>
        <taxon>eudicotyledons</taxon>
        <taxon>Gunneridae</taxon>
        <taxon>Pentapetalae</taxon>
        <taxon>asterids</taxon>
        <taxon>campanulids</taxon>
        <taxon>Asterales</taxon>
        <taxon>Asteraceae</taxon>
        <taxon>Asteroideae</taxon>
        <taxon>Anthemideae</taxon>
        <taxon>Anthemidinae</taxon>
        <taxon>Tanacetum</taxon>
    </lineage>
</organism>
<proteinExistence type="predicted"/>
<name>A0A699XK10_TANCI</name>